<accession>A0A6S6UHV9</accession>
<proteinExistence type="predicted"/>
<gene>
    <name evidence="1" type="ORF">HELGO_WM48614</name>
</gene>
<dbReference type="AlphaFoldDB" id="A0A6S6UHV9"/>
<dbReference type="EMBL" id="CACVAT010000449">
    <property type="protein sequence ID" value="CAA6827780.1"/>
    <property type="molecule type" value="Genomic_DNA"/>
</dbReference>
<protein>
    <submittedName>
        <fullName evidence="1">DUF262 domain-containing protein</fullName>
    </submittedName>
</protein>
<name>A0A6S6UHV9_9GAMM</name>
<sequence>MPNVTPKGQKKVILDWFRSENKPRNRDDIAKIIRSGSVNHASFYINELIEEGSLVRIDYTHYSTPEHAFMNAPVENIFSIVKNIMTKALRPVDIGIVAENCNAKLHLSKTKAWYLSLIKLYCKNNEISWHFHHNLMSFHPINNFSIHSVLREIISDEIDNDELLKAVLKSIFADKQTIKNAINNVRNQSAIS</sequence>
<evidence type="ECO:0000313" key="1">
    <source>
        <dbReference type="EMBL" id="CAA6827780.1"/>
    </source>
</evidence>
<reference evidence="1" key="1">
    <citation type="submission" date="2020-01" db="EMBL/GenBank/DDBJ databases">
        <authorList>
            <person name="Meier V. D."/>
            <person name="Meier V D."/>
        </authorList>
    </citation>
    <scope>NUCLEOTIDE SEQUENCE</scope>
    <source>
        <strain evidence="1">HLG_WM_MAG_09</strain>
    </source>
</reference>
<organism evidence="1">
    <name type="scientific">uncultured Thiotrichaceae bacterium</name>
    <dbReference type="NCBI Taxonomy" id="298394"/>
    <lineage>
        <taxon>Bacteria</taxon>
        <taxon>Pseudomonadati</taxon>
        <taxon>Pseudomonadota</taxon>
        <taxon>Gammaproteobacteria</taxon>
        <taxon>Thiotrichales</taxon>
        <taxon>Thiotrichaceae</taxon>
        <taxon>environmental samples</taxon>
    </lineage>
</organism>